<dbReference type="Pfam" id="PF14897">
    <property type="entry name" value="EpsG"/>
    <property type="match status" value="1"/>
</dbReference>
<feature type="transmembrane region" description="Helical" evidence="1">
    <location>
        <begin position="220"/>
        <end position="240"/>
    </location>
</feature>
<feature type="transmembrane region" description="Helical" evidence="1">
    <location>
        <begin position="274"/>
        <end position="292"/>
    </location>
</feature>
<feature type="transmembrane region" description="Helical" evidence="1">
    <location>
        <begin position="66"/>
        <end position="85"/>
    </location>
</feature>
<dbReference type="Proteomes" id="UP000232060">
    <property type="component" value="Unassembled WGS sequence"/>
</dbReference>
<organism evidence="3 4">
    <name type="scientific">Aeromonas lusitana</name>
    <dbReference type="NCBI Taxonomy" id="931529"/>
    <lineage>
        <taxon>Bacteria</taxon>
        <taxon>Pseudomonadati</taxon>
        <taxon>Pseudomonadota</taxon>
        <taxon>Gammaproteobacteria</taxon>
        <taxon>Aeromonadales</taxon>
        <taxon>Aeromonadaceae</taxon>
        <taxon>Aeromonas</taxon>
    </lineage>
</organism>
<dbReference type="EMBL" id="PGCP01000013">
    <property type="protein sequence ID" value="PJC93491.1"/>
    <property type="molecule type" value="Genomic_DNA"/>
</dbReference>
<evidence type="ECO:0000256" key="2">
    <source>
        <dbReference type="SAM" id="SignalP"/>
    </source>
</evidence>
<dbReference type="InterPro" id="IPR049458">
    <property type="entry name" value="EpsG-like"/>
</dbReference>
<comment type="caution">
    <text evidence="3">The sequence shown here is derived from an EMBL/GenBank/DDBJ whole genome shotgun (WGS) entry which is preliminary data.</text>
</comment>
<evidence type="ECO:0008006" key="5">
    <source>
        <dbReference type="Google" id="ProtNLM"/>
    </source>
</evidence>
<name>A0A2M8HAJ8_9GAMM</name>
<keyword evidence="1" id="KW-0812">Transmembrane</keyword>
<proteinExistence type="predicted"/>
<keyword evidence="1" id="KW-0472">Membrane</keyword>
<evidence type="ECO:0000313" key="3">
    <source>
        <dbReference type="EMBL" id="PJC93491.1"/>
    </source>
</evidence>
<sequence length="342" mass="39319">MRFLVFIPYRSCIVVLFSFAFAALAANITLYSNDHYNYLDIFNDIDGDVTSRIEPLFYFVTKLSSYLELSFTSYWLLLSFLSFYIKISILEKQKCSVLILIFLCVIYLSSLGILHEITQIRASIAISFGCMFIFYWANNKRITGVFCLLIAIGMHYSAGLFLLSFVIRLGQNRLSFFRLIIFTAVACILPLIATNSASIFDSINPLFSLYLNNSENVTAGTVSVTTLLAILSLCPVFIFLRKYNAKGFLLYNFKLYILGVVFLIVFSFSPVLSIRVYELFSFCLFIIVALLFSSREQNIIFGDINPDKWFYIIRIFFLIILVVISLHRHLAFIYVNPILNFN</sequence>
<feature type="transmembrane region" description="Helical" evidence="1">
    <location>
        <begin position="142"/>
        <end position="167"/>
    </location>
</feature>
<feature type="transmembrane region" description="Helical" evidence="1">
    <location>
        <begin position="179"/>
        <end position="200"/>
    </location>
</feature>
<protein>
    <recommendedName>
        <fullName evidence="5">EpsG family protein</fullName>
    </recommendedName>
</protein>
<keyword evidence="4" id="KW-1185">Reference proteome</keyword>
<accession>A0A2M8HAJ8</accession>
<feature type="transmembrane region" description="Helical" evidence="1">
    <location>
        <begin position="247"/>
        <end position="268"/>
    </location>
</feature>
<feature type="signal peptide" evidence="2">
    <location>
        <begin position="1"/>
        <end position="25"/>
    </location>
</feature>
<evidence type="ECO:0000256" key="1">
    <source>
        <dbReference type="SAM" id="Phobius"/>
    </source>
</evidence>
<feature type="chain" id="PRO_5014760340" description="EpsG family protein" evidence="2">
    <location>
        <begin position="26"/>
        <end position="342"/>
    </location>
</feature>
<feature type="transmembrane region" description="Helical" evidence="1">
    <location>
        <begin position="97"/>
        <end position="114"/>
    </location>
</feature>
<keyword evidence="1" id="KW-1133">Transmembrane helix</keyword>
<dbReference type="AlphaFoldDB" id="A0A2M8HAJ8"/>
<evidence type="ECO:0000313" key="4">
    <source>
        <dbReference type="Proteomes" id="UP000232060"/>
    </source>
</evidence>
<gene>
    <name evidence="3" type="ORF">CUC44_09665</name>
</gene>
<reference evidence="3 4" key="1">
    <citation type="submission" date="2017-11" db="EMBL/GenBank/DDBJ databases">
        <title>Draft genome sequence of environmental isolate Aeromonas lusitania sp. nov. MDC 2473.</title>
        <authorList>
            <person name="Colston S.M."/>
            <person name="Navarro A."/>
            <person name="Martinez-Murcia A.J."/>
            <person name="Graf J."/>
        </authorList>
    </citation>
    <scope>NUCLEOTIDE SEQUENCE [LARGE SCALE GENOMIC DNA]</scope>
    <source>
        <strain evidence="3 4">MDC 2473</strain>
    </source>
</reference>
<keyword evidence="2" id="KW-0732">Signal</keyword>
<feature type="transmembrane region" description="Helical" evidence="1">
    <location>
        <begin position="312"/>
        <end position="335"/>
    </location>
</feature>